<reference evidence="1 2" key="1">
    <citation type="submission" date="2007-04" db="EMBL/GenBank/DDBJ databases">
        <authorList>
            <person name="Fulton L."/>
            <person name="Clifton S."/>
            <person name="Fulton B."/>
            <person name="Xu J."/>
            <person name="Minx P."/>
            <person name="Pepin K.H."/>
            <person name="Johnson M."/>
            <person name="Thiruvilangam P."/>
            <person name="Bhonagiri V."/>
            <person name="Nash W.E."/>
            <person name="Mardis E.R."/>
            <person name="Wilson R.K."/>
        </authorList>
    </citation>
    <scope>NUCLEOTIDE SEQUENCE [LARGE SCALE GENOMIC DNA]</scope>
    <source>
        <strain evidence="1 2">ATCC 29799</strain>
    </source>
</reference>
<name>A6P169_9FIRM</name>
<dbReference type="eggNOG" id="ENOG502ZC11">
    <property type="taxonomic scope" value="Bacteria"/>
</dbReference>
<dbReference type="RefSeq" id="WP_006574712.1">
    <property type="nucleotide sequence ID" value="NZ_AAXG02000047.1"/>
</dbReference>
<dbReference type="Proteomes" id="UP000003639">
    <property type="component" value="Unassembled WGS sequence"/>
</dbReference>
<evidence type="ECO:0000313" key="2">
    <source>
        <dbReference type="Proteomes" id="UP000003639"/>
    </source>
</evidence>
<dbReference type="EMBL" id="AAXG02000047">
    <property type="protein sequence ID" value="EDM97761.1"/>
    <property type="molecule type" value="Genomic_DNA"/>
</dbReference>
<sequence length="134" mass="14676">MKRGKRWLIALLCLAVIVGGIWAASAMAGRRPYKDLTAADIQSATVLLTPPDITLEVPDTGELAEYLSQVVIYDRDDSYTEYAGQGALFTLHLADGSTTDILAYNPFLVIDGVGYRTKYEPCEALNRYANGLLE</sequence>
<dbReference type="OrthoDB" id="1925517at2"/>
<gene>
    <name evidence="1" type="ORF">BACCAP_04236</name>
</gene>
<accession>A6P169</accession>
<dbReference type="AlphaFoldDB" id="A6P169"/>
<comment type="caution">
    <text evidence="1">The sequence shown here is derived from an EMBL/GenBank/DDBJ whole genome shotgun (WGS) entry which is preliminary data.</text>
</comment>
<keyword evidence="2" id="KW-1185">Reference proteome</keyword>
<protein>
    <submittedName>
        <fullName evidence="1">Uncharacterized protein</fullName>
    </submittedName>
</protein>
<organism evidence="1 2">
    <name type="scientific">Pseudoflavonifractor capillosus ATCC 29799</name>
    <dbReference type="NCBI Taxonomy" id="411467"/>
    <lineage>
        <taxon>Bacteria</taxon>
        <taxon>Bacillati</taxon>
        <taxon>Bacillota</taxon>
        <taxon>Clostridia</taxon>
        <taxon>Eubacteriales</taxon>
        <taxon>Oscillospiraceae</taxon>
        <taxon>Pseudoflavonifractor</taxon>
    </lineage>
</organism>
<reference evidence="1 2" key="2">
    <citation type="submission" date="2007-06" db="EMBL/GenBank/DDBJ databases">
        <title>Draft genome sequence of Pseudoflavonifractor capillosus ATCC 29799.</title>
        <authorList>
            <person name="Sudarsanam P."/>
            <person name="Ley R."/>
            <person name="Guruge J."/>
            <person name="Turnbaugh P.J."/>
            <person name="Mahowald M."/>
            <person name="Liep D."/>
            <person name="Gordon J."/>
        </authorList>
    </citation>
    <scope>NUCLEOTIDE SEQUENCE [LARGE SCALE GENOMIC DNA]</scope>
    <source>
        <strain evidence="1 2">ATCC 29799</strain>
    </source>
</reference>
<proteinExistence type="predicted"/>
<evidence type="ECO:0000313" key="1">
    <source>
        <dbReference type="EMBL" id="EDM97761.1"/>
    </source>
</evidence>